<evidence type="ECO:0000259" key="1">
    <source>
        <dbReference type="Pfam" id="PF13524"/>
    </source>
</evidence>
<dbReference type="InterPro" id="IPR055259">
    <property type="entry name" value="YkvP/CgeB_Glyco_trans-like"/>
</dbReference>
<accession>A0A0E3UZT1</accession>
<dbReference type="STRING" id="1835254.CL55_00003210"/>
<dbReference type="OrthoDB" id="110463at2"/>
<evidence type="ECO:0000313" key="3">
    <source>
        <dbReference type="Proteomes" id="UP000061135"/>
    </source>
</evidence>
<name>A0A0E3UZT1_9BURK</name>
<gene>
    <name evidence="2" type="ORF">CL55_00003210</name>
</gene>
<keyword evidence="3" id="KW-1185">Reference proteome</keyword>
<dbReference type="PATRIC" id="fig|576611.7.peg.323"/>
<reference evidence="2 3" key="1">
    <citation type="submission" date="2014-03" db="EMBL/GenBank/DDBJ databases">
        <title>Genome of Polynucleobacter strain MWH-MoK4.</title>
        <authorList>
            <person name="Hahn M.W."/>
        </authorList>
    </citation>
    <scope>NUCLEOTIDE SEQUENCE [LARGE SCALE GENOMIC DNA]</scope>
    <source>
        <strain evidence="2 3">MWH-MoK4</strain>
    </source>
</reference>
<feature type="domain" description="Spore protein YkvP/CgeB glycosyl transferase-like" evidence="1">
    <location>
        <begin position="210"/>
        <end position="351"/>
    </location>
</feature>
<dbReference type="Proteomes" id="UP000061135">
    <property type="component" value="Chromosome"/>
</dbReference>
<dbReference type="KEGG" id="pdq:CL55_00003210"/>
<proteinExistence type="predicted"/>
<dbReference type="RefSeq" id="WP_046329586.1">
    <property type="nucleotide sequence ID" value="NZ_CP007501.1"/>
</dbReference>
<dbReference type="Pfam" id="PF13524">
    <property type="entry name" value="Glyco_trans_1_2"/>
    <property type="match status" value="1"/>
</dbReference>
<sequence length="363" mass="41850">MEQIIANNGLRVIFIGDLNAYTRSAWRAMALKSCVKTLRLISHTAVQKNGSIYKLSFLEKIFTKLRIKYDNMGLDREILSLNLKSFDLIWVDSTLNISGATIAKVKKSNINLKILYFSEDDFLKKHNSKIGFLKNLKTYDYIVTTKKRNLASLSQRYKRVILVADTYSRYLLNKAQKLLPHIFTKHSYLYDVSFVGAYELERSESLIFLAQNEIVVNVWGNGWSALNNAHKNLIIHNKHLREEKLIEVIRTSKINLNFLRKKNNDQITSRSIEIPSSGGFMLAEKTEEHLALISKTEAEIEAVLFADNSDLLRKINFYLINHAVREQIRLAGEAKFTNEKYSIEAIVSNILKEINDDRNKISK</sequence>
<evidence type="ECO:0000313" key="2">
    <source>
        <dbReference type="EMBL" id="AKD24654.1"/>
    </source>
</evidence>
<organism evidence="2 3">
    <name type="scientific">Polynucleobacter duraquae</name>
    <dbReference type="NCBI Taxonomy" id="1835254"/>
    <lineage>
        <taxon>Bacteria</taxon>
        <taxon>Pseudomonadati</taxon>
        <taxon>Pseudomonadota</taxon>
        <taxon>Betaproteobacteria</taxon>
        <taxon>Burkholderiales</taxon>
        <taxon>Burkholderiaceae</taxon>
        <taxon>Polynucleobacter</taxon>
    </lineage>
</organism>
<dbReference type="EMBL" id="CP007501">
    <property type="protein sequence ID" value="AKD24654.1"/>
    <property type="molecule type" value="Genomic_DNA"/>
</dbReference>
<dbReference type="HOGENOM" id="CLU_067339_0_0_4"/>
<dbReference type="AlphaFoldDB" id="A0A0E3UZT1"/>
<protein>
    <recommendedName>
        <fullName evidence="1">Spore protein YkvP/CgeB glycosyl transferase-like domain-containing protein</fullName>
    </recommendedName>
</protein>